<evidence type="ECO:0008006" key="6">
    <source>
        <dbReference type="Google" id="ProtNLM"/>
    </source>
</evidence>
<dbReference type="STRING" id="1050174.CEPID_08715"/>
<dbReference type="RefSeq" id="WP_047240599.1">
    <property type="nucleotide sequence ID" value="NZ_CP011541.1"/>
</dbReference>
<dbReference type="SUPFAM" id="SSF55154">
    <property type="entry name" value="CYTH-like phosphatases"/>
    <property type="match status" value="1"/>
</dbReference>
<dbReference type="AlphaFoldDB" id="A0A0G3GVM2"/>
<dbReference type="PANTHER" id="PTHR39339">
    <property type="entry name" value="SLR1444 PROTEIN"/>
    <property type="match status" value="1"/>
</dbReference>
<feature type="domain" description="CHAD" evidence="3">
    <location>
        <begin position="218"/>
        <end position="521"/>
    </location>
</feature>
<dbReference type="PROSITE" id="PS51707">
    <property type="entry name" value="CYTH"/>
    <property type="match status" value="1"/>
</dbReference>
<dbReference type="SMART" id="SM00880">
    <property type="entry name" value="CHAD"/>
    <property type="match status" value="1"/>
</dbReference>
<evidence type="ECO:0000256" key="1">
    <source>
        <dbReference type="SAM" id="Coils"/>
    </source>
</evidence>
<evidence type="ECO:0000259" key="2">
    <source>
        <dbReference type="PROSITE" id="PS51707"/>
    </source>
</evidence>
<keyword evidence="1" id="KW-0175">Coiled coil</keyword>
<dbReference type="InterPro" id="IPR038186">
    <property type="entry name" value="CHAD_dom_sf"/>
</dbReference>
<keyword evidence="5" id="KW-1185">Reference proteome</keyword>
<dbReference type="CDD" id="cd07374">
    <property type="entry name" value="CYTH-like_Pase"/>
    <property type="match status" value="1"/>
</dbReference>
<feature type="domain" description="CYTH" evidence="2">
    <location>
        <begin position="6"/>
        <end position="206"/>
    </location>
</feature>
<dbReference type="Pfam" id="PF01928">
    <property type="entry name" value="CYTH"/>
    <property type="match status" value="1"/>
</dbReference>
<protein>
    <recommendedName>
        <fullName evidence="6">CHAD domain-containing protein</fullName>
    </recommendedName>
</protein>
<organism evidence="4 5">
    <name type="scientific">Corynebacterium epidermidicanis</name>
    <dbReference type="NCBI Taxonomy" id="1050174"/>
    <lineage>
        <taxon>Bacteria</taxon>
        <taxon>Bacillati</taxon>
        <taxon>Actinomycetota</taxon>
        <taxon>Actinomycetes</taxon>
        <taxon>Mycobacteriales</taxon>
        <taxon>Corynebacteriaceae</taxon>
        <taxon>Corynebacterium</taxon>
    </lineage>
</organism>
<dbReference type="PATRIC" id="fig|1050174.4.peg.1756"/>
<dbReference type="EMBL" id="CP011541">
    <property type="protein sequence ID" value="AKK03593.1"/>
    <property type="molecule type" value="Genomic_DNA"/>
</dbReference>
<dbReference type="Gene3D" id="2.40.320.10">
    <property type="entry name" value="Hypothetical Protein Pfu-838710-001"/>
    <property type="match status" value="1"/>
</dbReference>
<evidence type="ECO:0000313" key="5">
    <source>
        <dbReference type="Proteomes" id="UP000035368"/>
    </source>
</evidence>
<reference evidence="4 5" key="1">
    <citation type="submission" date="2015-05" db="EMBL/GenBank/DDBJ databases">
        <title>Complete genome sequence of Corynebacterium epidermidicanis DSM 45586, isolated from the skin of a dog suffering from pruritus.</title>
        <authorList>
            <person name="Ruckert C."/>
            <person name="Albersmeier A."/>
            <person name="Winkler A."/>
            <person name="Tauch A."/>
        </authorList>
    </citation>
    <scope>NUCLEOTIDE SEQUENCE [LARGE SCALE GENOMIC DNA]</scope>
    <source>
        <strain evidence="4 5">DSM 45586</strain>
    </source>
</reference>
<feature type="coiled-coil region" evidence="1">
    <location>
        <begin position="509"/>
        <end position="539"/>
    </location>
</feature>
<name>A0A0G3GVM2_9CORY</name>
<feature type="coiled-coil region" evidence="1">
    <location>
        <begin position="394"/>
        <end position="421"/>
    </location>
</feature>
<dbReference type="KEGG" id="cei:CEPID_08715"/>
<dbReference type="SMART" id="SM01118">
    <property type="entry name" value="CYTH"/>
    <property type="match status" value="1"/>
</dbReference>
<dbReference type="Pfam" id="PF05235">
    <property type="entry name" value="CHAD"/>
    <property type="match status" value="1"/>
</dbReference>
<dbReference type="InterPro" id="IPR007899">
    <property type="entry name" value="CHAD_dom"/>
</dbReference>
<dbReference type="OrthoDB" id="9777271at2"/>
<evidence type="ECO:0000313" key="4">
    <source>
        <dbReference type="EMBL" id="AKK03593.1"/>
    </source>
</evidence>
<dbReference type="InterPro" id="IPR033469">
    <property type="entry name" value="CYTH-like_dom_sf"/>
</dbReference>
<dbReference type="PROSITE" id="PS51708">
    <property type="entry name" value="CHAD"/>
    <property type="match status" value="1"/>
</dbReference>
<dbReference type="Gene3D" id="1.40.20.10">
    <property type="entry name" value="CHAD domain"/>
    <property type="match status" value="1"/>
</dbReference>
<proteinExistence type="predicted"/>
<accession>A0A0G3GVM2</accession>
<gene>
    <name evidence="4" type="ORF">CEPID_08715</name>
</gene>
<evidence type="ECO:0000259" key="3">
    <source>
        <dbReference type="PROSITE" id="PS51708"/>
    </source>
</evidence>
<dbReference type="InterPro" id="IPR023577">
    <property type="entry name" value="CYTH_domain"/>
</dbReference>
<dbReference type="Proteomes" id="UP000035368">
    <property type="component" value="Chromosome"/>
</dbReference>
<sequence length="542" mass="60534">MNATTSIEVEAKFSAAPDSQVPELTTIDGVDSVLETTIHQLSARYYDTADLRLTRAKITLRRRTGGKDAGWHLKLPAESGRLEIGVPLNDGDETTPPAELLDLVRALVRDFPLAPIAQVDNERHESLLADGTGEVVAEFCDDHVTAWSLLSGGAKTQWREWEVELSGEHAPHNLLASAAEVLSAAGATPSDSPSKLKTALGESINNAPTPPGMAALDETSAAYAVINALRANRDRLIEMDPQVRRNEWDSVHQMRVATRELRSLMQTFEGILVGEEYARVAEELKVLAQVLGVARDAEVVHERFLMLLSLDDDHLIDADATAHLSQDMQHKYDRAHRYILASLNSERYFRMLDSLDNLIAHPPLAEVEEDLDVDEATPEKVHIDEQVVLFGHLEAAYRKLMKRHNKALKEWEDDSLALREREENFHNMRKAAKKLRYSADAVGRATSVQTKDLYAACKKMQSVLGDFQDSVTSRDELLHLAKRARAAGEDTFAYGVLYQRERHIGLRALEEYADAAREIEKAYRKLEKAVEKAATAKVKNRK</sequence>
<dbReference type="PANTHER" id="PTHR39339:SF1">
    <property type="entry name" value="CHAD DOMAIN-CONTAINING PROTEIN"/>
    <property type="match status" value="1"/>
</dbReference>